<proteinExistence type="inferred from homology"/>
<keyword evidence="5" id="KW-1185">Reference proteome</keyword>
<comment type="similarity">
    <text evidence="3">Belongs to the CheD family.</text>
</comment>
<sequence>MHSKRIFLLPGDVRFAQAPDCLYTILGSCLAITAWHPYKKHGGMCHFQLPNSSKRTELSGRYGCDAFYLLCQHMNEYASLPNEYRYQIYGGSQILKLQPTVSIGARNIHAAKKLLANAELTVDFEDTGGSQSRRIELDLSTGQVRVHRLNPP</sequence>
<dbReference type="AlphaFoldDB" id="A0A7G3GDQ2"/>
<dbReference type="InterPro" id="IPR005659">
    <property type="entry name" value="Chemorcpt_Glu_NH3ase_CheD"/>
</dbReference>
<evidence type="ECO:0000256" key="3">
    <source>
        <dbReference type="HAMAP-Rule" id="MF_01440"/>
    </source>
</evidence>
<dbReference type="CDD" id="cd16352">
    <property type="entry name" value="CheD"/>
    <property type="match status" value="1"/>
</dbReference>
<dbReference type="InterPro" id="IPR011324">
    <property type="entry name" value="Cytotoxic_necrot_fac-like_cat"/>
</dbReference>
<dbReference type="GO" id="GO:0006935">
    <property type="term" value="P:chemotaxis"/>
    <property type="evidence" value="ECO:0007669"/>
    <property type="project" value="UniProtKB-UniRule"/>
</dbReference>
<dbReference type="InterPro" id="IPR038592">
    <property type="entry name" value="CheD-like_sf"/>
</dbReference>
<evidence type="ECO:0000313" key="5">
    <source>
        <dbReference type="Proteomes" id="UP000515917"/>
    </source>
</evidence>
<dbReference type="Gene3D" id="3.30.1330.200">
    <property type="match status" value="1"/>
</dbReference>
<gene>
    <name evidence="3" type="primary">cheD</name>
    <name evidence="4" type="ORF">C1H71_19350</name>
</gene>
<dbReference type="HAMAP" id="MF_01440">
    <property type="entry name" value="CheD"/>
    <property type="match status" value="1"/>
</dbReference>
<dbReference type="PANTHER" id="PTHR35147">
    <property type="entry name" value="CHEMORECEPTOR GLUTAMINE DEAMIDASE CHED-RELATED"/>
    <property type="match status" value="1"/>
</dbReference>
<comment type="function">
    <text evidence="3">Probably deamidates glutamine residues to glutamate on methyl-accepting chemotaxis receptors (MCPs), playing an important role in chemotaxis.</text>
</comment>
<evidence type="ECO:0000256" key="1">
    <source>
        <dbReference type="ARBA" id="ARBA00022500"/>
    </source>
</evidence>
<dbReference type="KEGG" id="ifl:C1H71_19350"/>
<dbReference type="EMBL" id="CP025781">
    <property type="protein sequence ID" value="QBC45471.1"/>
    <property type="molecule type" value="Genomic_DNA"/>
</dbReference>
<dbReference type="EC" id="3.5.1.44" evidence="3"/>
<reference evidence="4 5" key="1">
    <citation type="submission" date="2018-01" db="EMBL/GenBank/DDBJ databases">
        <title>Genome sequence of Iodobacter sp. strain PCH194 isolated from Indian Trans-Himalaya.</title>
        <authorList>
            <person name="Kumar V."/>
            <person name="Thakur V."/>
            <person name="Kumar S."/>
            <person name="Singh D."/>
        </authorList>
    </citation>
    <scope>NUCLEOTIDE SEQUENCE [LARGE SCALE GENOMIC DNA]</scope>
    <source>
        <strain evidence="4 5">PCH194</strain>
    </source>
</reference>
<dbReference type="GO" id="GO:0050568">
    <property type="term" value="F:protein-glutamine glutaminase activity"/>
    <property type="evidence" value="ECO:0007669"/>
    <property type="project" value="UniProtKB-UniRule"/>
</dbReference>
<organism evidence="4 5">
    <name type="scientific">Iodobacter fluviatilis</name>
    <dbReference type="NCBI Taxonomy" id="537"/>
    <lineage>
        <taxon>Bacteria</taxon>
        <taxon>Pseudomonadati</taxon>
        <taxon>Pseudomonadota</taxon>
        <taxon>Betaproteobacteria</taxon>
        <taxon>Neisseriales</taxon>
        <taxon>Chitinibacteraceae</taxon>
        <taxon>Iodobacter</taxon>
    </lineage>
</organism>
<evidence type="ECO:0000313" key="4">
    <source>
        <dbReference type="EMBL" id="QBC45471.1"/>
    </source>
</evidence>
<keyword evidence="1 3" id="KW-0145">Chemotaxis</keyword>
<dbReference type="RefSeq" id="WP_130107976.1">
    <property type="nucleotide sequence ID" value="NZ_CP025781.1"/>
</dbReference>
<accession>A0A7G3GDQ2</accession>
<dbReference type="Pfam" id="PF03975">
    <property type="entry name" value="CheD"/>
    <property type="match status" value="1"/>
</dbReference>
<evidence type="ECO:0000256" key="2">
    <source>
        <dbReference type="ARBA" id="ARBA00022801"/>
    </source>
</evidence>
<dbReference type="Proteomes" id="UP000515917">
    <property type="component" value="Chromosome"/>
</dbReference>
<name>A0A7G3GDQ2_9NEIS</name>
<protein>
    <recommendedName>
        <fullName evidence="3">Probable chemoreceptor glutamine deamidase CheD</fullName>
        <ecNumber evidence="3">3.5.1.44</ecNumber>
    </recommendedName>
</protein>
<keyword evidence="2 3" id="KW-0378">Hydrolase</keyword>
<dbReference type="SUPFAM" id="SSF64438">
    <property type="entry name" value="CNF1/YfiH-like putative cysteine hydrolases"/>
    <property type="match status" value="1"/>
</dbReference>
<dbReference type="PANTHER" id="PTHR35147:SF1">
    <property type="entry name" value="CHEMORECEPTOR GLUTAMINE DEAMIDASE CHED-RELATED"/>
    <property type="match status" value="1"/>
</dbReference>
<comment type="catalytic activity">
    <reaction evidence="3">
        <text>L-glutaminyl-[protein] + H2O = L-glutamyl-[protein] + NH4(+)</text>
        <dbReference type="Rhea" id="RHEA:16441"/>
        <dbReference type="Rhea" id="RHEA-COMP:10207"/>
        <dbReference type="Rhea" id="RHEA-COMP:10208"/>
        <dbReference type="ChEBI" id="CHEBI:15377"/>
        <dbReference type="ChEBI" id="CHEBI:28938"/>
        <dbReference type="ChEBI" id="CHEBI:29973"/>
        <dbReference type="ChEBI" id="CHEBI:30011"/>
        <dbReference type="EC" id="3.5.1.44"/>
    </reaction>
</comment>